<reference evidence="3 4" key="1">
    <citation type="submission" date="2019-07" db="EMBL/GenBank/DDBJ databases">
        <title>Whole genome shotgun sequence of Cellulomonas xylanilytica NBRC 101102.</title>
        <authorList>
            <person name="Hosoyama A."/>
            <person name="Uohara A."/>
            <person name="Ohji S."/>
            <person name="Ichikawa N."/>
        </authorList>
    </citation>
    <scope>NUCLEOTIDE SEQUENCE [LARGE SCALE GENOMIC DNA]</scope>
    <source>
        <strain evidence="3 4">NBRC 101102</strain>
    </source>
</reference>
<evidence type="ECO:0000313" key="3">
    <source>
        <dbReference type="EMBL" id="GEK23131.1"/>
    </source>
</evidence>
<organism evidence="3 4">
    <name type="scientific">Cellulomonas xylanilytica</name>
    <dbReference type="NCBI Taxonomy" id="233583"/>
    <lineage>
        <taxon>Bacteria</taxon>
        <taxon>Bacillati</taxon>
        <taxon>Actinomycetota</taxon>
        <taxon>Actinomycetes</taxon>
        <taxon>Micrococcales</taxon>
        <taxon>Cellulomonadaceae</taxon>
        <taxon>Cellulomonas</taxon>
    </lineage>
</organism>
<feature type="signal peptide" evidence="2">
    <location>
        <begin position="1"/>
        <end position="27"/>
    </location>
</feature>
<feature type="compositionally biased region" description="Low complexity" evidence="1">
    <location>
        <begin position="48"/>
        <end position="60"/>
    </location>
</feature>
<evidence type="ECO:0000256" key="1">
    <source>
        <dbReference type="SAM" id="MobiDB-lite"/>
    </source>
</evidence>
<feature type="chain" id="PRO_5021827586" description="ATP/GTP-binding protein" evidence="2">
    <location>
        <begin position="28"/>
        <end position="307"/>
    </location>
</feature>
<proteinExistence type="predicted"/>
<evidence type="ECO:0000256" key="2">
    <source>
        <dbReference type="SAM" id="SignalP"/>
    </source>
</evidence>
<accession>A0A510VAX3</accession>
<keyword evidence="4" id="KW-1185">Reference proteome</keyword>
<evidence type="ECO:0000313" key="4">
    <source>
        <dbReference type="Proteomes" id="UP000321118"/>
    </source>
</evidence>
<comment type="caution">
    <text evidence="3">The sequence shown here is derived from an EMBL/GenBank/DDBJ whole genome shotgun (WGS) entry which is preliminary data.</text>
</comment>
<feature type="region of interest" description="Disordered" evidence="1">
    <location>
        <begin position="46"/>
        <end position="65"/>
    </location>
</feature>
<dbReference type="Proteomes" id="UP000321118">
    <property type="component" value="Unassembled WGS sequence"/>
</dbReference>
<name>A0A510VAX3_9CELL</name>
<sequence>MLRAAVAALAGAALLLLAPIATSPARAVAEPGCDFVDQQGRCRFRVESPGSPGGPSAPSAPGGGGSDVVRVCTDWKDDVIDCVNELGTWSDARGCYMELADPQPPFEHAVWDGRTDGVVYRCTLPNPGTSSWWTVTVWLPTAQPGPAPRELAEQAIAEMQFRAGQIGMSPAVDAPSVVGLPTWLWIADPDEHTVGPITRSATAGAVTVTATGSLEKVVWDMGDGDPVTCDGPGTVYDPAVGGEGSPTCGFTYGRSSANQPGLAYPVTATSHWVVEWAGGGQAGTIRLHLTSTAEVRVAEIQTLVTRG</sequence>
<dbReference type="EMBL" id="BJUB01000013">
    <property type="protein sequence ID" value="GEK23131.1"/>
    <property type="molecule type" value="Genomic_DNA"/>
</dbReference>
<keyword evidence="2" id="KW-0732">Signal</keyword>
<protein>
    <recommendedName>
        <fullName evidence="5">ATP/GTP-binding protein</fullName>
    </recommendedName>
</protein>
<evidence type="ECO:0008006" key="5">
    <source>
        <dbReference type="Google" id="ProtNLM"/>
    </source>
</evidence>
<gene>
    <name evidence="3" type="ORF">CXY01_36510</name>
</gene>
<dbReference type="AlphaFoldDB" id="A0A510VAX3"/>